<protein>
    <submittedName>
        <fullName evidence="1">Uncharacterized protein</fullName>
    </submittedName>
</protein>
<accession>A0A8J5V5P9</accession>
<organism evidence="1 2">
    <name type="scientific">Cotesia typhae</name>
    <dbReference type="NCBI Taxonomy" id="2053667"/>
    <lineage>
        <taxon>Eukaryota</taxon>
        <taxon>Metazoa</taxon>
        <taxon>Ecdysozoa</taxon>
        <taxon>Arthropoda</taxon>
        <taxon>Hexapoda</taxon>
        <taxon>Insecta</taxon>
        <taxon>Pterygota</taxon>
        <taxon>Neoptera</taxon>
        <taxon>Endopterygota</taxon>
        <taxon>Hymenoptera</taxon>
        <taxon>Apocrita</taxon>
        <taxon>Ichneumonoidea</taxon>
        <taxon>Braconidae</taxon>
        <taxon>Microgastrinae</taxon>
        <taxon>Cotesia</taxon>
    </lineage>
</organism>
<dbReference type="EMBL" id="JAAOIC020000067">
    <property type="protein sequence ID" value="KAG8034579.1"/>
    <property type="molecule type" value="Genomic_DNA"/>
</dbReference>
<name>A0A8J5V5P9_9HYME</name>
<evidence type="ECO:0000313" key="2">
    <source>
        <dbReference type="Proteomes" id="UP000729913"/>
    </source>
</evidence>
<comment type="caution">
    <text evidence="1">The sequence shown here is derived from an EMBL/GenBank/DDBJ whole genome shotgun (WGS) entry which is preliminary data.</text>
</comment>
<gene>
    <name evidence="1" type="ORF">G9C98_007655</name>
</gene>
<dbReference type="Proteomes" id="UP000729913">
    <property type="component" value="Unassembled WGS sequence"/>
</dbReference>
<dbReference type="AlphaFoldDB" id="A0A8J5V5P9"/>
<evidence type="ECO:0000313" key="1">
    <source>
        <dbReference type="EMBL" id="KAG8034579.1"/>
    </source>
</evidence>
<reference evidence="1" key="2">
    <citation type="submission" date="2021-04" db="EMBL/GenBank/DDBJ databases">
        <title>Genome-wide patterns of bracovirus chromosomal integration into multiple host tissues during parasitism.</title>
        <authorList>
            <person name="Chebbi M.A.C."/>
        </authorList>
    </citation>
    <scope>NUCLEOTIDE SEQUENCE</scope>
    <source>
        <tissue evidence="1">Whole body</tissue>
    </source>
</reference>
<proteinExistence type="predicted"/>
<sequence length="121" mass="13055">MPGHATGGASADMCWALSAVDSTLLQLGYYTVTHDHEGAFLPSTRLDSPCFCCCALTITTSTSSNPPVLSYHTTTCVLRTTNTDTVYVGLINIAERAQSLTTARKKKYINTLLCLFISQIT</sequence>
<keyword evidence="2" id="KW-1185">Reference proteome</keyword>
<reference evidence="1" key="1">
    <citation type="submission" date="2020-03" db="EMBL/GenBank/DDBJ databases">
        <authorList>
            <person name="Chebbi M.A."/>
            <person name="Drezen J.M."/>
        </authorList>
    </citation>
    <scope>NUCLEOTIDE SEQUENCE</scope>
    <source>
        <tissue evidence="1">Whole body</tissue>
    </source>
</reference>